<dbReference type="InterPro" id="IPR016032">
    <property type="entry name" value="Sig_transdc_resp-reg_C-effctor"/>
</dbReference>
<dbReference type="InterPro" id="IPR036388">
    <property type="entry name" value="WH-like_DNA-bd_sf"/>
</dbReference>
<evidence type="ECO:0000313" key="2">
    <source>
        <dbReference type="EMBL" id="BDP44308.1"/>
    </source>
</evidence>
<dbReference type="PANTHER" id="PTHR35807">
    <property type="entry name" value="TRANSCRIPTIONAL REGULATOR REDD-RELATED"/>
    <property type="match status" value="1"/>
</dbReference>
<proteinExistence type="predicted"/>
<dbReference type="SUPFAM" id="SSF46894">
    <property type="entry name" value="C-terminal effector domain of the bipartite response regulators"/>
    <property type="match status" value="1"/>
</dbReference>
<protein>
    <recommendedName>
        <fullName evidence="1">Bacterial transcriptional activator domain-containing protein</fullName>
    </recommendedName>
</protein>
<feature type="domain" description="Bacterial transcriptional activator" evidence="1">
    <location>
        <begin position="531"/>
        <end position="620"/>
    </location>
</feature>
<dbReference type="SUPFAM" id="SSF48452">
    <property type="entry name" value="TPR-like"/>
    <property type="match status" value="2"/>
</dbReference>
<dbReference type="InterPro" id="IPR011990">
    <property type="entry name" value="TPR-like_helical_dom_sf"/>
</dbReference>
<dbReference type="InterPro" id="IPR051677">
    <property type="entry name" value="AfsR-DnrI-RedD_regulator"/>
</dbReference>
<dbReference type="RefSeq" id="WP_264778158.1">
    <property type="nucleotide sequence ID" value="NZ_AP026562.1"/>
</dbReference>
<evidence type="ECO:0000313" key="3">
    <source>
        <dbReference type="Proteomes" id="UP001064971"/>
    </source>
</evidence>
<geneLocation type="plasmid" evidence="2 3">
    <name>pDAETH-2</name>
</geneLocation>
<gene>
    <name evidence="2" type="ORF">DAETH_42770</name>
</gene>
<dbReference type="Gene3D" id="1.25.40.10">
    <property type="entry name" value="Tetratricopeptide repeat domain"/>
    <property type="match status" value="3"/>
</dbReference>
<dbReference type="Pfam" id="PF03704">
    <property type="entry name" value="BTAD"/>
    <property type="match status" value="1"/>
</dbReference>
<keyword evidence="2" id="KW-0614">Plasmid</keyword>
<accession>A0ABM8AKF2</accession>
<name>A0ABM8AKF2_9DEIO</name>
<organism evidence="2 3">
    <name type="scientific">Deinococcus aetherius</name>
    <dbReference type="NCBI Taxonomy" id="200252"/>
    <lineage>
        <taxon>Bacteria</taxon>
        <taxon>Thermotogati</taxon>
        <taxon>Deinococcota</taxon>
        <taxon>Deinococci</taxon>
        <taxon>Deinococcales</taxon>
        <taxon>Deinococcaceae</taxon>
        <taxon>Deinococcus</taxon>
    </lineage>
</organism>
<keyword evidence="3" id="KW-1185">Reference proteome</keyword>
<sequence length="629" mass="69954">MTHSPAQDAFAAGSYAAVVTLLQGQARSAREYALLGIALLRTGQLAQAESSLHRATILGDPEGTVEHGNLLRLLGRYDEARAHLEEVLSGLPEGELKLRALRWWGVAAFEAGDTQEGLRKVERAWHGYVALGDDALTASVTQSLAQMHAILGHVARAKLLLQEAIHALPIEPDPAPRLSALKNLLDLQIRGGEFADAHTTLVAAKQALSKAPAPRVAAHLLCSEAELYRLSGGYKSYARTLEALHPLAEELGDHHLRVWAISRLAEHQSLMNLHGQALGTLHGFGLPEEQWPAELWATDGVLRRRRGDYETAYDRLATAASAFRQADATPELIRVLLHLAACELRLRREVEAARSLSEALTAMLRLKQLHEFKPDVEELSELMHYALLEPDLAPYLEPLLDRLAHLAGTPRLAEDGAMRLHVTTLGRVAVTRDGEEVRFAYPNSPLLLTYLTLHPGRTRAQMQLELFPDKDDQTGSSYLRQCIWDLRDKLGPEVVGCSGPHRAPVYRLGPGVQVELDFSHLLVAVKDGEAARALALYRGEFLPGVEESDWVRQRREETLLALTIELRKQMTQARERGDWRRVVLFANQVLKVDPLDVEVLQERVRAAQRVDAPAHELARYVSELHRVYH</sequence>
<reference evidence="2" key="1">
    <citation type="submission" date="2022-07" db="EMBL/GenBank/DDBJ databases">
        <title>Complete Genome Sequence of the Radioresistant Bacterium Deinococcus aetherius ST0316, Isolated from the Air Dust collected in Lower Stratosphere above Japan.</title>
        <authorList>
            <person name="Satoh K."/>
            <person name="Hagiwara K."/>
            <person name="Katsumata K."/>
            <person name="Kubo A."/>
            <person name="Yokobori S."/>
            <person name="Yamagishi A."/>
            <person name="Oono Y."/>
            <person name="Narumi I."/>
        </authorList>
    </citation>
    <scope>NUCLEOTIDE SEQUENCE</scope>
    <source>
        <strain evidence="2">ST0316</strain>
        <plasmid evidence="2">pDAETH-2</plasmid>
    </source>
</reference>
<evidence type="ECO:0000259" key="1">
    <source>
        <dbReference type="Pfam" id="PF03704"/>
    </source>
</evidence>
<dbReference type="Gene3D" id="1.10.10.10">
    <property type="entry name" value="Winged helix-like DNA-binding domain superfamily/Winged helix DNA-binding domain"/>
    <property type="match status" value="1"/>
</dbReference>
<dbReference type="Proteomes" id="UP001064971">
    <property type="component" value="Plasmid pDAETH-2"/>
</dbReference>
<dbReference type="EMBL" id="AP026562">
    <property type="protein sequence ID" value="BDP44308.1"/>
    <property type="molecule type" value="Genomic_DNA"/>
</dbReference>
<dbReference type="InterPro" id="IPR005158">
    <property type="entry name" value="BTAD"/>
</dbReference>